<dbReference type="InterPro" id="IPR028098">
    <property type="entry name" value="Glyco_trans_4-like_N"/>
</dbReference>
<dbReference type="PANTHER" id="PTHR12526:SF630">
    <property type="entry name" value="GLYCOSYLTRANSFERASE"/>
    <property type="match status" value="1"/>
</dbReference>
<dbReference type="Proteomes" id="UP000228996">
    <property type="component" value="Unassembled WGS sequence"/>
</dbReference>
<dbReference type="PANTHER" id="PTHR12526">
    <property type="entry name" value="GLYCOSYLTRANSFERASE"/>
    <property type="match status" value="1"/>
</dbReference>
<sequence length="401" mass="46626">MKILMLTPYLPYPPSSGGQVRSYNLIKNLSKKHEITLFSLIKTDNEKKYVSELEKYCKKVRIFKRPEKPWTLKNILRTGFGLYPFLVIRNLSDEEKTAVAEELTKEKFDLIHAENFYAMPHIPNTTVPILLTEQTIFYAVYKRFVESLSWYLFWLKPALMIDVLKLKYWETYYWKKANLLVDVSEEDNFQIKKQVPNKRVYIVPNGVDFEYYSKPQYPKNSQPTVLFGAADFHWMENKEGAKVLIEEIWPEIKKHVANAKLWIVGKIAPQALSVYVGQKDIVIQEINDSREAYQRSWVLVAPLRSRGGSRTKFFEAMASGLPIVTTSMGIEGIRVNDSQQIMIANDRNQMIAKAISVLEDKKLAKNIGQQARDLVSDDYDWKKCALLLDKVYQEVENESKN</sequence>
<dbReference type="Pfam" id="PF13692">
    <property type="entry name" value="Glyco_trans_1_4"/>
    <property type="match status" value="1"/>
</dbReference>
<dbReference type="CDD" id="cd03801">
    <property type="entry name" value="GT4_PimA-like"/>
    <property type="match status" value="1"/>
</dbReference>
<dbReference type="Gene3D" id="3.40.50.2000">
    <property type="entry name" value="Glycogen Phosphorylase B"/>
    <property type="match status" value="2"/>
</dbReference>
<feature type="domain" description="Glycosyltransferase subfamily 4-like N-terminal" evidence="1">
    <location>
        <begin position="17"/>
        <end position="210"/>
    </location>
</feature>
<reference evidence="3" key="1">
    <citation type="submission" date="2017-09" db="EMBL/GenBank/DDBJ databases">
        <title>Depth-based differentiation of microbial function through sediment-hosted aquifers and enrichment of novel symbionts in the deep terrestrial subsurface.</title>
        <authorList>
            <person name="Probst A.J."/>
            <person name="Ladd B."/>
            <person name="Jarett J.K."/>
            <person name="Geller-Mcgrath D.E."/>
            <person name="Sieber C.M.K."/>
            <person name="Emerson J.B."/>
            <person name="Anantharaman K."/>
            <person name="Thomas B.C."/>
            <person name="Malmstrom R."/>
            <person name="Stieglmeier M."/>
            <person name="Klingl A."/>
            <person name="Woyke T."/>
            <person name="Ryan C.M."/>
            <person name="Banfield J.F."/>
        </authorList>
    </citation>
    <scope>NUCLEOTIDE SEQUENCE [LARGE SCALE GENOMIC DNA]</scope>
</reference>
<dbReference type="Pfam" id="PF13439">
    <property type="entry name" value="Glyco_transf_4"/>
    <property type="match status" value="1"/>
</dbReference>
<organism evidence="2 3">
    <name type="scientific">Candidatus Shapirobacteria bacterium CG08_land_8_20_14_0_20_39_18</name>
    <dbReference type="NCBI Taxonomy" id="1974883"/>
    <lineage>
        <taxon>Bacteria</taxon>
        <taxon>Candidatus Shapironibacteriota</taxon>
    </lineage>
</organism>
<proteinExistence type="predicted"/>
<evidence type="ECO:0000259" key="1">
    <source>
        <dbReference type="Pfam" id="PF13439"/>
    </source>
</evidence>
<evidence type="ECO:0000313" key="3">
    <source>
        <dbReference type="Proteomes" id="UP000228996"/>
    </source>
</evidence>
<protein>
    <recommendedName>
        <fullName evidence="1">Glycosyltransferase subfamily 4-like N-terminal domain-containing protein</fullName>
    </recommendedName>
</protein>
<dbReference type="EMBL" id="PEYO01000022">
    <property type="protein sequence ID" value="PIU03169.1"/>
    <property type="molecule type" value="Genomic_DNA"/>
</dbReference>
<name>A0A2M6XC08_9BACT</name>
<dbReference type="SUPFAM" id="SSF53756">
    <property type="entry name" value="UDP-Glycosyltransferase/glycogen phosphorylase"/>
    <property type="match status" value="1"/>
</dbReference>
<evidence type="ECO:0000313" key="2">
    <source>
        <dbReference type="EMBL" id="PIU03169.1"/>
    </source>
</evidence>
<dbReference type="AlphaFoldDB" id="A0A2M6XC08"/>
<accession>A0A2M6XC08</accession>
<gene>
    <name evidence="2" type="ORF">COT44_04725</name>
</gene>
<comment type="caution">
    <text evidence="2">The sequence shown here is derived from an EMBL/GenBank/DDBJ whole genome shotgun (WGS) entry which is preliminary data.</text>
</comment>